<name>A0A4Y2I131_ARAVE</name>
<dbReference type="EMBL" id="BGPR01002322">
    <property type="protein sequence ID" value="GBM71584.1"/>
    <property type="molecule type" value="Genomic_DNA"/>
</dbReference>
<keyword evidence="2" id="KW-1185">Reference proteome</keyword>
<reference evidence="1 2" key="1">
    <citation type="journal article" date="2019" name="Sci. Rep.">
        <title>Orb-weaving spider Araneus ventricosus genome elucidates the spidroin gene catalogue.</title>
        <authorList>
            <person name="Kono N."/>
            <person name="Nakamura H."/>
            <person name="Ohtoshi R."/>
            <person name="Moran D.A.P."/>
            <person name="Shinohara A."/>
            <person name="Yoshida Y."/>
            <person name="Fujiwara M."/>
            <person name="Mori M."/>
            <person name="Tomita M."/>
            <person name="Arakawa K."/>
        </authorList>
    </citation>
    <scope>NUCLEOTIDE SEQUENCE [LARGE SCALE GENOMIC DNA]</scope>
</reference>
<accession>A0A4Y2I131</accession>
<evidence type="ECO:0000313" key="1">
    <source>
        <dbReference type="EMBL" id="GBM71584.1"/>
    </source>
</evidence>
<proteinExistence type="predicted"/>
<gene>
    <name evidence="1" type="ORF">AVEN_212936_1</name>
</gene>
<dbReference type="AlphaFoldDB" id="A0A4Y2I131"/>
<evidence type="ECO:0000313" key="2">
    <source>
        <dbReference type="Proteomes" id="UP000499080"/>
    </source>
</evidence>
<dbReference type="Proteomes" id="UP000499080">
    <property type="component" value="Unassembled WGS sequence"/>
</dbReference>
<sequence length="196" mass="23169">MILFIACHITRDIPKISFVMLFLKEASLQSETYNTRHKLLAIFPQILHRHLYICRAVKSISRNHPGKNRCVWMKDEDADHKTARMAISLEDFFLDDDIRPYSTRDTKEHIRRLGWERLDYKGHSETDLKRPSCIRRLNVQSWIPHRRIADLRPNSIEDPNCTWVWFTSNLPSRVRCPTIGTVLKFRDWGALSSDHS</sequence>
<comment type="caution">
    <text evidence="1">The sequence shown here is derived from an EMBL/GenBank/DDBJ whole genome shotgun (WGS) entry which is preliminary data.</text>
</comment>
<organism evidence="1 2">
    <name type="scientific">Araneus ventricosus</name>
    <name type="common">Orbweaver spider</name>
    <name type="synonym">Epeira ventricosa</name>
    <dbReference type="NCBI Taxonomy" id="182803"/>
    <lineage>
        <taxon>Eukaryota</taxon>
        <taxon>Metazoa</taxon>
        <taxon>Ecdysozoa</taxon>
        <taxon>Arthropoda</taxon>
        <taxon>Chelicerata</taxon>
        <taxon>Arachnida</taxon>
        <taxon>Araneae</taxon>
        <taxon>Araneomorphae</taxon>
        <taxon>Entelegynae</taxon>
        <taxon>Araneoidea</taxon>
        <taxon>Araneidae</taxon>
        <taxon>Araneus</taxon>
    </lineage>
</organism>
<protein>
    <submittedName>
        <fullName evidence="1">Uncharacterized protein</fullName>
    </submittedName>
</protein>